<name>A0A6G1HFE9_9PEZI</name>
<sequence>MPLESIPADVWPTSSGGVQATPEPGSGTPVFAASFFRFADGKAVGLCIQTHHNTMGGFGFAEIVKLWARGTSEFESHIASFGSSSLKRSTYPCPKLLDLRGWTWRSCYGGKTWRC</sequence>
<dbReference type="InterPro" id="IPR023213">
    <property type="entry name" value="CAT-like_dom_sf"/>
</dbReference>
<organism evidence="2 3">
    <name type="scientific">Aulographum hederae CBS 113979</name>
    <dbReference type="NCBI Taxonomy" id="1176131"/>
    <lineage>
        <taxon>Eukaryota</taxon>
        <taxon>Fungi</taxon>
        <taxon>Dikarya</taxon>
        <taxon>Ascomycota</taxon>
        <taxon>Pezizomycotina</taxon>
        <taxon>Dothideomycetes</taxon>
        <taxon>Pleosporomycetidae</taxon>
        <taxon>Aulographales</taxon>
        <taxon>Aulographaceae</taxon>
    </lineage>
</organism>
<dbReference type="Proteomes" id="UP000800041">
    <property type="component" value="Unassembled WGS sequence"/>
</dbReference>
<accession>A0A6G1HFE9</accession>
<evidence type="ECO:0000313" key="3">
    <source>
        <dbReference type="Proteomes" id="UP000800041"/>
    </source>
</evidence>
<dbReference type="AlphaFoldDB" id="A0A6G1HFE9"/>
<dbReference type="OrthoDB" id="1862401at2759"/>
<feature type="region of interest" description="Disordered" evidence="1">
    <location>
        <begin position="1"/>
        <end position="24"/>
    </location>
</feature>
<protein>
    <submittedName>
        <fullName evidence="2">Uncharacterized protein</fullName>
    </submittedName>
</protein>
<dbReference type="EMBL" id="ML977138">
    <property type="protein sequence ID" value="KAF1991749.1"/>
    <property type="molecule type" value="Genomic_DNA"/>
</dbReference>
<keyword evidence="3" id="KW-1185">Reference proteome</keyword>
<proteinExistence type="predicted"/>
<evidence type="ECO:0000313" key="2">
    <source>
        <dbReference type="EMBL" id="KAF1991749.1"/>
    </source>
</evidence>
<reference evidence="2" key="1">
    <citation type="journal article" date="2020" name="Stud. Mycol.">
        <title>101 Dothideomycetes genomes: a test case for predicting lifestyles and emergence of pathogens.</title>
        <authorList>
            <person name="Haridas S."/>
            <person name="Albert R."/>
            <person name="Binder M."/>
            <person name="Bloem J."/>
            <person name="Labutti K."/>
            <person name="Salamov A."/>
            <person name="Andreopoulos B."/>
            <person name="Baker S."/>
            <person name="Barry K."/>
            <person name="Bills G."/>
            <person name="Bluhm B."/>
            <person name="Cannon C."/>
            <person name="Castanera R."/>
            <person name="Culley D."/>
            <person name="Daum C."/>
            <person name="Ezra D."/>
            <person name="Gonzalez J."/>
            <person name="Henrissat B."/>
            <person name="Kuo A."/>
            <person name="Liang C."/>
            <person name="Lipzen A."/>
            <person name="Lutzoni F."/>
            <person name="Magnuson J."/>
            <person name="Mondo S."/>
            <person name="Nolan M."/>
            <person name="Ohm R."/>
            <person name="Pangilinan J."/>
            <person name="Park H.-J."/>
            <person name="Ramirez L."/>
            <person name="Alfaro M."/>
            <person name="Sun H."/>
            <person name="Tritt A."/>
            <person name="Yoshinaga Y."/>
            <person name="Zwiers L.-H."/>
            <person name="Turgeon B."/>
            <person name="Goodwin S."/>
            <person name="Spatafora J."/>
            <person name="Crous P."/>
            <person name="Grigoriev I."/>
        </authorList>
    </citation>
    <scope>NUCLEOTIDE SEQUENCE</scope>
    <source>
        <strain evidence="2">CBS 113979</strain>
    </source>
</reference>
<evidence type="ECO:0000256" key="1">
    <source>
        <dbReference type="SAM" id="MobiDB-lite"/>
    </source>
</evidence>
<dbReference type="Gene3D" id="3.30.559.10">
    <property type="entry name" value="Chloramphenicol acetyltransferase-like domain"/>
    <property type="match status" value="1"/>
</dbReference>
<gene>
    <name evidence="2" type="ORF">K402DRAFT_388299</name>
</gene>